<dbReference type="AlphaFoldDB" id="A0ABD0M044"/>
<feature type="region of interest" description="Disordered" evidence="1">
    <location>
        <begin position="456"/>
        <end position="478"/>
    </location>
</feature>
<name>A0ABD0M044_9CAEN</name>
<keyword evidence="3" id="KW-1185">Reference proteome</keyword>
<dbReference type="Proteomes" id="UP001519460">
    <property type="component" value="Unassembled WGS sequence"/>
</dbReference>
<protein>
    <submittedName>
        <fullName evidence="2">Uncharacterized protein</fullName>
    </submittedName>
</protein>
<evidence type="ECO:0000256" key="1">
    <source>
        <dbReference type="SAM" id="MobiDB-lite"/>
    </source>
</evidence>
<comment type="caution">
    <text evidence="2">The sequence shown here is derived from an EMBL/GenBank/DDBJ whole genome shotgun (WGS) entry which is preliminary data.</text>
</comment>
<gene>
    <name evidence="2" type="ORF">BaRGS_00003761</name>
</gene>
<evidence type="ECO:0000313" key="2">
    <source>
        <dbReference type="EMBL" id="KAK7504733.1"/>
    </source>
</evidence>
<accession>A0ABD0M044</accession>
<organism evidence="2 3">
    <name type="scientific">Batillaria attramentaria</name>
    <dbReference type="NCBI Taxonomy" id="370345"/>
    <lineage>
        <taxon>Eukaryota</taxon>
        <taxon>Metazoa</taxon>
        <taxon>Spiralia</taxon>
        <taxon>Lophotrochozoa</taxon>
        <taxon>Mollusca</taxon>
        <taxon>Gastropoda</taxon>
        <taxon>Caenogastropoda</taxon>
        <taxon>Sorbeoconcha</taxon>
        <taxon>Cerithioidea</taxon>
        <taxon>Batillariidae</taxon>
        <taxon>Batillaria</taxon>
    </lineage>
</organism>
<reference evidence="2 3" key="1">
    <citation type="journal article" date="2023" name="Sci. Data">
        <title>Genome assembly of the Korean intertidal mud-creeper Batillaria attramentaria.</title>
        <authorList>
            <person name="Patra A.K."/>
            <person name="Ho P.T."/>
            <person name="Jun S."/>
            <person name="Lee S.J."/>
            <person name="Kim Y."/>
            <person name="Won Y.J."/>
        </authorList>
    </citation>
    <scope>NUCLEOTIDE SEQUENCE [LARGE SCALE GENOMIC DNA]</scope>
    <source>
        <strain evidence="2">Wonlab-2016</strain>
    </source>
</reference>
<dbReference type="EMBL" id="JACVVK020000013">
    <property type="protein sequence ID" value="KAK7504733.1"/>
    <property type="molecule type" value="Genomic_DNA"/>
</dbReference>
<sequence>ELSSEVGGNVNTRMFDILGEVGEKSVKPNLIANSAKERAIFESTSADRAGRHLIDSGALIIFQQVEEQENMRDRQAWNFDPPSDEKGTGQLVKRLLCLCTLGQCNTDPVTNQDSREQRTTDSSNVRWNKCDCRQVLWVPCPLIVLVRSTGAVERSLTRGQCVFLDRQHIVMIAYSFICRTDTTSRAERVEEEGPENRAAFDCGLDDSSSDGAVKDLSGTISVSQDGPRLARPLHSSFALTRPSVWPREQRFKGSNTRSITGYQQQYRARSARVDDRRTVMASDQPAIEKEIQEFVFTRTGEKVRVDLGTEGQAAIVPVSHHGSTVLGIFWLRVLQHPNNYPPQHYPYRQLYRAAGKHLVSLRVDTVNIMVCLVTGTLTICGTVALDWFVMRFSGIMTAYTKPPAGGQELKEPFDAEQRRLMKTVRSQILKKYMADWPDVVVTEDMKVLDARQIMRDKQEEEGADDTDGKDPPVGPLLGEKPAAEYHIDNLLSSSALSSQLETLKQGVMTDGATLYAVWTSLLNRWFSDPQTKVFIVTPAIDEPSLERLCHIVLNHRLTASLEMLATPLESRCGHLADVRHNVMKKLTPKDRVFAEYKVYNSMVYPRAEFQAKFVAGLRGSSAEVLLTSADAKGKHFQEEHSSMVIFQELSAAEFDTRLLAPIIASID</sequence>
<feature type="compositionally biased region" description="Basic and acidic residues" evidence="1">
    <location>
        <begin position="456"/>
        <end position="470"/>
    </location>
</feature>
<proteinExistence type="predicted"/>
<feature type="non-terminal residue" evidence="2">
    <location>
        <position position="1"/>
    </location>
</feature>
<evidence type="ECO:0000313" key="3">
    <source>
        <dbReference type="Proteomes" id="UP001519460"/>
    </source>
</evidence>